<dbReference type="InterPro" id="IPR050194">
    <property type="entry name" value="Glycosyltransferase_grp1"/>
</dbReference>
<sequence>MTVRARATRRDTWPPTPQEPHVSLRVAMLSVHTSPLHQPGTGDAGGMNVYMVELARALAEQGAEIDLFTRCRGEGLPPLVTLAPGVRVRHLHAGPRAALPKEAMPDLVVPFSLALLKEERAYDLIHSHYWLSGQAGRIAAVGWRLPLVHTAHTLARVKNASLAAGDAPEPELRVRGEHQVVGAADRLIANTADEAAALRTLYGAEEGRTEVVRPGVDLRTFHPGDGRAAARARLGLPADAFVPLYAGRIQPLKGPDVLVRAVDELVRDAPELRRRLLVPVVGGHSGAGREGTAWQLAAELGVTDVLRSFPPVPQERLADWYRAADVLVVPSRSESFGLVAVEAQACGTPVLAAAVGGLPTAVWDGVTGMLVRGHDPVEYARRLRRLAAHPEVVATMGEAAVRHARGMSWRASAGRTLEVYRGALAEVPRPARPGVVGQGRRHAPAPTAPLSWRNEKAVAQV</sequence>
<dbReference type="Pfam" id="PF00534">
    <property type="entry name" value="Glycos_transf_1"/>
    <property type="match status" value="1"/>
</dbReference>
<comment type="function">
    <text evidence="7">Catalyzes the transfer of a N-acetyl-glucosamine moiety to 1D-myo-inositol 3-phosphate to produce 1D-myo-inositol 2-acetamido-2-deoxy-glucopyranoside 3-phosphate in the mycothiol biosynthesis pathway.</text>
</comment>
<feature type="binding site" evidence="7">
    <location>
        <position position="324"/>
    </location>
    <ligand>
        <name>Mg(2+)</name>
        <dbReference type="ChEBI" id="CHEBI:18420"/>
    </ligand>
</feature>
<evidence type="ECO:0000256" key="8">
    <source>
        <dbReference type="SAM" id="MobiDB-lite"/>
    </source>
</evidence>
<dbReference type="Proteomes" id="UP000006854">
    <property type="component" value="Chromosome"/>
</dbReference>
<feature type="binding site" evidence="7">
    <location>
        <position position="129"/>
    </location>
    <ligand>
        <name>1D-myo-inositol 3-phosphate</name>
        <dbReference type="ChEBI" id="CHEBI:58401"/>
    </ligand>
</feature>
<organism evidence="11 12">
    <name type="scientific">Streptomyces venezuelae (strain ATCC 10712 / CBS 650.69 / DSM 40230 / JCM 4526 / NBRC 13096 / PD 04745)</name>
    <dbReference type="NCBI Taxonomy" id="953739"/>
    <lineage>
        <taxon>Bacteria</taxon>
        <taxon>Bacillati</taxon>
        <taxon>Actinomycetota</taxon>
        <taxon>Actinomycetes</taxon>
        <taxon>Kitasatosporales</taxon>
        <taxon>Streptomycetaceae</taxon>
        <taxon>Streptomyces</taxon>
    </lineage>
</organism>
<dbReference type="PANTHER" id="PTHR45947:SF3">
    <property type="entry name" value="SULFOQUINOVOSYL TRANSFERASE SQD2"/>
    <property type="match status" value="1"/>
</dbReference>
<dbReference type="EC" id="2.4.1.250" evidence="7"/>
<dbReference type="PANTHER" id="PTHR45947">
    <property type="entry name" value="SULFOQUINOVOSYL TRANSFERASE SQD2"/>
    <property type="match status" value="1"/>
</dbReference>
<comment type="similarity">
    <text evidence="1 7">Belongs to the glycosyltransferase group 1 family. MshA subfamily.</text>
</comment>
<dbReference type="InterPro" id="IPR028098">
    <property type="entry name" value="Glyco_trans_4-like_N"/>
</dbReference>
<protein>
    <recommendedName>
        <fullName evidence="7">D-inositol-3-phosphate glycosyltransferase</fullName>
        <ecNumber evidence="7">2.4.1.250</ecNumber>
    </recommendedName>
    <alternativeName>
        <fullName evidence="7">N-acetylglucosamine-inositol-phosphate N-acetylglucosaminyltransferase</fullName>
        <shortName evidence="7">GlcNAc-Ins-P N-acetylglucosaminyltransferase</shortName>
    </alternativeName>
</protein>
<dbReference type="KEGG" id="sve:SVEN_4110"/>
<dbReference type="GO" id="GO:0010125">
    <property type="term" value="P:mycothiol biosynthetic process"/>
    <property type="evidence" value="ECO:0007669"/>
    <property type="project" value="UniProtKB-UniRule"/>
</dbReference>
<feature type="binding site" evidence="7">
    <location>
        <position position="348"/>
    </location>
    <ligand>
        <name>Mg(2+)</name>
        <dbReference type="ChEBI" id="CHEBI:18420"/>
    </ligand>
</feature>
<dbReference type="GO" id="GO:0102710">
    <property type="term" value="F:D-inositol-3-phosphate glycosyltransferase activity"/>
    <property type="evidence" value="ECO:0007669"/>
    <property type="project" value="UniProtKB-EC"/>
</dbReference>
<dbReference type="STRING" id="953739.SVEN_4110"/>
<keyword evidence="3 7" id="KW-0808">Transferase</keyword>
<dbReference type="HAMAP" id="MF_01695">
    <property type="entry name" value="MshA"/>
    <property type="match status" value="1"/>
</dbReference>
<dbReference type="HOGENOM" id="CLU_009583_2_3_11"/>
<evidence type="ECO:0000256" key="3">
    <source>
        <dbReference type="ARBA" id="ARBA00022679"/>
    </source>
</evidence>
<keyword evidence="12" id="KW-1185">Reference proteome</keyword>
<dbReference type="EMBL" id="FR845719">
    <property type="protein sequence ID" value="CCA57396.1"/>
    <property type="molecule type" value="Genomic_DNA"/>
</dbReference>
<feature type="binding site" evidence="7">
    <location>
        <position position="248"/>
    </location>
    <ligand>
        <name>UDP-N-acetyl-alpha-D-glucosamine</name>
        <dbReference type="ChEBI" id="CHEBI:57705"/>
    </ligand>
</feature>
<feature type="binding site" evidence="7">
    <location>
        <position position="173"/>
    </location>
    <ligand>
        <name>1D-myo-inositol 3-phosphate</name>
        <dbReference type="ChEBI" id="CHEBI:58401"/>
    </ligand>
</feature>
<dbReference type="InterPro" id="IPR001296">
    <property type="entry name" value="Glyco_trans_1"/>
</dbReference>
<feature type="domain" description="Glycosyl transferase family 1" evidence="9">
    <location>
        <begin position="229"/>
        <end position="400"/>
    </location>
</feature>
<feature type="binding site" evidence="7">
    <location>
        <position position="321"/>
    </location>
    <ligand>
        <name>Mg(2+)</name>
        <dbReference type="ChEBI" id="CHEBI:18420"/>
    </ligand>
</feature>
<dbReference type="PATRIC" id="fig|953739.5.peg.6608"/>
<dbReference type="GO" id="GO:0000287">
    <property type="term" value="F:magnesium ion binding"/>
    <property type="evidence" value="ECO:0007669"/>
    <property type="project" value="UniProtKB-UniRule"/>
</dbReference>
<feature type="binding site" evidence="7">
    <location>
        <position position="342"/>
    </location>
    <ligand>
        <name>UDP-N-acetyl-alpha-D-glucosamine</name>
        <dbReference type="ChEBI" id="CHEBI:57705"/>
    </ligand>
</feature>
<feature type="region of interest" description="Disordered" evidence="8">
    <location>
        <begin position="1"/>
        <end position="20"/>
    </location>
</feature>
<accession>F2RH68</accession>
<dbReference type="Pfam" id="PF13579">
    <property type="entry name" value="Glyco_trans_4_4"/>
    <property type="match status" value="1"/>
</dbReference>
<evidence type="ECO:0000259" key="9">
    <source>
        <dbReference type="Pfam" id="PF00534"/>
    </source>
</evidence>
<evidence type="ECO:0000256" key="7">
    <source>
        <dbReference type="HAMAP-Rule" id="MF_01695"/>
    </source>
</evidence>
<feature type="domain" description="Glycosyltransferase subfamily 4-like N-terminal" evidence="10">
    <location>
        <begin position="45"/>
        <end position="215"/>
    </location>
</feature>
<feature type="binding site" evidence="7">
    <location>
        <begin position="43"/>
        <end position="48"/>
    </location>
    <ligand>
        <name>1D-myo-inositol 3-phosphate</name>
        <dbReference type="ChEBI" id="CHEBI:58401"/>
    </ligand>
</feature>
<feature type="binding site" evidence="7">
    <location>
        <position position="312"/>
    </location>
    <ligand>
        <name>UDP-N-acetyl-alpha-D-glucosamine</name>
        <dbReference type="ChEBI" id="CHEBI:57705"/>
    </ligand>
</feature>
<feature type="binding site" evidence="7">
    <location>
        <position position="46"/>
    </location>
    <ligand>
        <name>UDP-N-acetyl-alpha-D-glucosamine</name>
        <dbReference type="ChEBI" id="CHEBI:57705"/>
    </ligand>
</feature>
<dbReference type="Gene3D" id="3.40.50.2000">
    <property type="entry name" value="Glycogen Phosphorylase B"/>
    <property type="match status" value="2"/>
</dbReference>
<evidence type="ECO:0000259" key="10">
    <source>
        <dbReference type="Pfam" id="PF13579"/>
    </source>
</evidence>
<evidence type="ECO:0000256" key="4">
    <source>
        <dbReference type="ARBA" id="ARBA00022723"/>
    </source>
</evidence>
<dbReference type="eggNOG" id="COG0438">
    <property type="taxonomic scope" value="Bacteria"/>
</dbReference>
<evidence type="ECO:0000313" key="12">
    <source>
        <dbReference type="Proteomes" id="UP000006854"/>
    </source>
</evidence>
<dbReference type="NCBIfam" id="TIGR03449">
    <property type="entry name" value="mycothiol_MshA"/>
    <property type="match status" value="1"/>
</dbReference>
<dbReference type="InterPro" id="IPR017814">
    <property type="entry name" value="Mycothiol_biosynthesis_MshA"/>
</dbReference>
<dbReference type="GO" id="GO:0008375">
    <property type="term" value="F:acetylglucosaminyltransferase activity"/>
    <property type="evidence" value="ECO:0007669"/>
    <property type="project" value="UniProtKB-UniRule"/>
</dbReference>
<feature type="binding site" evidence="7">
    <location>
        <position position="153"/>
    </location>
    <ligand>
        <name>1D-myo-inositol 3-phosphate</name>
        <dbReference type="ChEBI" id="CHEBI:58401"/>
    </ligand>
</feature>
<evidence type="ECO:0000256" key="2">
    <source>
        <dbReference type="ARBA" id="ARBA00022676"/>
    </source>
</evidence>
<comment type="catalytic activity">
    <reaction evidence="6 7">
        <text>1D-myo-inositol 3-phosphate + UDP-N-acetyl-alpha-D-glucosamine = 1D-myo-inositol 2-acetamido-2-deoxy-alpha-D-glucopyranoside 3-phosphate + UDP + H(+)</text>
        <dbReference type="Rhea" id="RHEA:26188"/>
        <dbReference type="ChEBI" id="CHEBI:15378"/>
        <dbReference type="ChEBI" id="CHEBI:57705"/>
        <dbReference type="ChEBI" id="CHEBI:58223"/>
        <dbReference type="ChEBI" id="CHEBI:58401"/>
        <dbReference type="ChEBI" id="CHEBI:58892"/>
        <dbReference type="EC" id="2.4.1.250"/>
    </reaction>
</comment>
<keyword evidence="4 7" id="KW-0479">Metal-binding</keyword>
<evidence type="ECO:0000256" key="6">
    <source>
        <dbReference type="ARBA" id="ARBA00048131"/>
    </source>
</evidence>
<feature type="binding site" evidence="7">
    <location>
        <position position="32"/>
    </location>
    <ligand>
        <name>1D-myo-inositol 3-phosphate</name>
        <dbReference type="ChEBI" id="CHEBI:58401"/>
    </ligand>
</feature>
<feature type="region of interest" description="Disordered" evidence="8">
    <location>
        <begin position="431"/>
        <end position="461"/>
    </location>
</feature>
<feature type="binding site" evidence="7">
    <location>
        <position position="322"/>
    </location>
    <ligand>
        <name>Mg(2+)</name>
        <dbReference type="ChEBI" id="CHEBI:18420"/>
    </ligand>
</feature>
<proteinExistence type="inferred from homology"/>
<keyword evidence="5 7" id="KW-0460">Magnesium</keyword>
<name>F2RH68_STRVP</name>
<comment type="subunit">
    <text evidence="7">Homodimer.</text>
</comment>
<reference evidence="11 12" key="1">
    <citation type="journal article" date="2011" name="BMC Genomics">
        <title>Genome-wide analysis of the role of GlnR in Streptomyces venezuelae provides new insights into global nitrogen regulation in actinomycetes.</title>
        <authorList>
            <person name="Pullan S.T."/>
            <person name="Bibb M.J."/>
            <person name="Merrick M."/>
        </authorList>
    </citation>
    <scope>NUCLEOTIDE SEQUENCE [LARGE SCALE GENOMIC DNA]</scope>
    <source>
        <strain evidence="11">ATCC 10712</strain>
    </source>
</reference>
<gene>
    <name evidence="7" type="primary">mshA</name>
    <name evidence="11" type="ordered locus">SVEN_4110</name>
</gene>
<feature type="binding site" evidence="7">
    <location>
        <position position="334"/>
    </location>
    <ligand>
        <name>UDP-N-acetyl-alpha-D-glucosamine</name>
        <dbReference type="ChEBI" id="CHEBI:57705"/>
    </ligand>
</feature>
<evidence type="ECO:0000256" key="5">
    <source>
        <dbReference type="ARBA" id="ARBA00022842"/>
    </source>
</evidence>
<keyword evidence="2 7" id="KW-0328">Glycosyltransferase</keyword>
<feature type="binding site" evidence="7">
    <location>
        <position position="101"/>
    </location>
    <ligand>
        <name>1D-myo-inositol 3-phosphate</name>
        <dbReference type="ChEBI" id="CHEBI:58401"/>
    </ligand>
</feature>
<evidence type="ECO:0000313" key="11">
    <source>
        <dbReference type="EMBL" id="CCA57396.1"/>
    </source>
</evidence>
<dbReference type="AlphaFoldDB" id="F2RH68"/>
<evidence type="ECO:0000256" key="1">
    <source>
        <dbReference type="ARBA" id="ARBA00008449"/>
    </source>
</evidence>
<feature type="binding site" evidence="7">
    <location>
        <position position="253"/>
    </location>
    <ligand>
        <name>UDP-N-acetyl-alpha-D-glucosamine</name>
        <dbReference type="ChEBI" id="CHEBI:57705"/>
    </ligand>
</feature>
<feature type="binding site" evidence="7">
    <location>
        <begin position="38"/>
        <end position="39"/>
    </location>
    <ligand>
        <name>UDP-N-acetyl-alpha-D-glucosamine</name>
        <dbReference type="ChEBI" id="CHEBI:57705"/>
    </ligand>
</feature>
<dbReference type="SUPFAM" id="SSF53756">
    <property type="entry name" value="UDP-Glycosyltransferase/glycogen phosphorylase"/>
    <property type="match status" value="1"/>
</dbReference>